<accession>A0A8H8CHK8</accession>
<organism evidence="2">
    <name type="scientific">Psilocybe cubensis</name>
    <name type="common">Psychedelic mushroom</name>
    <name type="synonym">Stropharia cubensis</name>
    <dbReference type="NCBI Taxonomy" id="181762"/>
    <lineage>
        <taxon>Eukaryota</taxon>
        <taxon>Fungi</taxon>
        <taxon>Dikarya</taxon>
        <taxon>Basidiomycota</taxon>
        <taxon>Agaricomycotina</taxon>
        <taxon>Agaricomycetes</taxon>
        <taxon>Agaricomycetidae</taxon>
        <taxon>Agaricales</taxon>
        <taxon>Agaricineae</taxon>
        <taxon>Strophariaceae</taxon>
        <taxon>Psilocybe</taxon>
    </lineage>
</organism>
<keyword evidence="1" id="KW-0732">Signal</keyword>
<name>A0A8H8CHK8_PSICU</name>
<comment type="caution">
    <text evidence="2">The sequence shown here is derived from an EMBL/GenBank/DDBJ whole genome shotgun (WGS) entry which is preliminary data.</text>
</comment>
<sequence>MKYFTVIFTFIASFTLAVAMPNVAIVTPKVAEVDLTPTKAEVDEVDLKSPTNAEVDLNGGGRSYPAVPIATQEALVDRGY</sequence>
<gene>
    <name evidence="2" type="ORF">JR316_009789</name>
</gene>
<protein>
    <submittedName>
        <fullName evidence="2">Uncharacterized protein</fullName>
    </submittedName>
</protein>
<reference evidence="2" key="1">
    <citation type="submission" date="2021-02" db="EMBL/GenBank/DDBJ databases">
        <title>Psilocybe cubensis genome.</title>
        <authorList>
            <person name="Mckernan K.J."/>
            <person name="Crawford S."/>
            <person name="Trippe A."/>
            <person name="Kane L.T."/>
            <person name="Mclaughlin S."/>
        </authorList>
    </citation>
    <scope>NUCLEOTIDE SEQUENCE [LARGE SCALE GENOMIC DNA]</scope>
    <source>
        <strain evidence="2">MGC-MH-2018</strain>
    </source>
</reference>
<proteinExistence type="predicted"/>
<dbReference type="EMBL" id="JAFIQS010000010">
    <property type="protein sequence ID" value="KAG5165094.1"/>
    <property type="molecule type" value="Genomic_DNA"/>
</dbReference>
<evidence type="ECO:0000313" key="2">
    <source>
        <dbReference type="EMBL" id="KAG5165094.1"/>
    </source>
</evidence>
<dbReference type="AlphaFoldDB" id="A0A8H8CHK8"/>
<feature type="signal peptide" evidence="1">
    <location>
        <begin position="1"/>
        <end position="19"/>
    </location>
</feature>
<evidence type="ECO:0000256" key="1">
    <source>
        <dbReference type="SAM" id="SignalP"/>
    </source>
</evidence>
<feature type="chain" id="PRO_5034198854" evidence="1">
    <location>
        <begin position="20"/>
        <end position="80"/>
    </location>
</feature>